<evidence type="ECO:0000313" key="1">
    <source>
        <dbReference type="EMBL" id="PSL22053.1"/>
    </source>
</evidence>
<protein>
    <recommendedName>
        <fullName evidence="3">AAA+ family ATPase</fullName>
    </recommendedName>
</protein>
<keyword evidence="2" id="KW-1185">Reference proteome</keyword>
<accession>A0A2P8FK03</accession>
<dbReference type="EMBL" id="PYGJ01000001">
    <property type="protein sequence ID" value="PSL22053.1"/>
    <property type="molecule type" value="Genomic_DNA"/>
</dbReference>
<organism evidence="1 2">
    <name type="scientific">Shimia abyssi</name>
    <dbReference type="NCBI Taxonomy" id="1662395"/>
    <lineage>
        <taxon>Bacteria</taxon>
        <taxon>Pseudomonadati</taxon>
        <taxon>Pseudomonadota</taxon>
        <taxon>Alphaproteobacteria</taxon>
        <taxon>Rhodobacterales</taxon>
        <taxon>Roseobacteraceae</taxon>
    </lineage>
</organism>
<dbReference type="Proteomes" id="UP000240418">
    <property type="component" value="Unassembled WGS sequence"/>
</dbReference>
<comment type="caution">
    <text evidence="1">The sequence shown here is derived from an EMBL/GenBank/DDBJ whole genome shotgun (WGS) entry which is preliminary data.</text>
</comment>
<evidence type="ECO:0000313" key="2">
    <source>
        <dbReference type="Proteomes" id="UP000240418"/>
    </source>
</evidence>
<gene>
    <name evidence="1" type="ORF">CLV88_101478</name>
</gene>
<dbReference type="RefSeq" id="WP_106606751.1">
    <property type="nucleotide sequence ID" value="NZ_PYGJ01000001.1"/>
</dbReference>
<evidence type="ECO:0008006" key="3">
    <source>
        <dbReference type="Google" id="ProtNLM"/>
    </source>
</evidence>
<name>A0A2P8FK03_9RHOB</name>
<proteinExistence type="predicted"/>
<dbReference type="OrthoDB" id="7308154at2"/>
<dbReference type="AlphaFoldDB" id="A0A2P8FK03"/>
<reference evidence="1 2" key="1">
    <citation type="submission" date="2018-03" db="EMBL/GenBank/DDBJ databases">
        <title>Genomic Encyclopedia of Archaeal and Bacterial Type Strains, Phase II (KMG-II): from individual species to whole genera.</title>
        <authorList>
            <person name="Goeker M."/>
        </authorList>
    </citation>
    <scope>NUCLEOTIDE SEQUENCE [LARGE SCALE GENOMIC DNA]</scope>
    <source>
        <strain evidence="1 2">DSM 100673</strain>
    </source>
</reference>
<sequence>MRVTFFATCAALMLPPSGQAEDADGVDLMEEGARLFLEGLQQQMAPALEGLQEFAGKVGPQMQTFLSEMGPALSELMDEVEDWNAYHPPEMLPNGDIIFRRKLSEEHDPPIEGETDL</sequence>